<dbReference type="EMBL" id="UINC01048628">
    <property type="protein sequence ID" value="SVB59389.1"/>
    <property type="molecule type" value="Genomic_DNA"/>
</dbReference>
<evidence type="ECO:0000259" key="1">
    <source>
        <dbReference type="Pfam" id="PF01882"/>
    </source>
</evidence>
<dbReference type="SUPFAM" id="SSF53300">
    <property type="entry name" value="vWA-like"/>
    <property type="match status" value="1"/>
</dbReference>
<proteinExistence type="predicted"/>
<dbReference type="Pfam" id="PF01882">
    <property type="entry name" value="DUF58"/>
    <property type="match status" value="1"/>
</dbReference>
<sequence length="173" mass="19892">GIGFISFDQDVVDFLPAHSKPSHVHNILTQLEQITPGKETDLGKPLHEMADMINRRGLIIIISDLIDEPERTMDALQHFRFKGHDVIVFQIIDPDELDFPFTDTVKFKDSETGEELTVLPTLFKQQYHETIQAFLEENRQGCLKLQADYVLLNTGIPLDMALFTYVAKRSRMY</sequence>
<evidence type="ECO:0000313" key="2">
    <source>
        <dbReference type="EMBL" id="SVB59389.1"/>
    </source>
</evidence>
<accession>A0A382F9Q3</accession>
<dbReference type="InterPro" id="IPR036465">
    <property type="entry name" value="vWFA_dom_sf"/>
</dbReference>
<name>A0A382F9Q3_9ZZZZ</name>
<gene>
    <name evidence="2" type="ORF">METZ01_LOCUS212243</name>
</gene>
<feature type="non-terminal residue" evidence="2">
    <location>
        <position position="1"/>
    </location>
</feature>
<dbReference type="InterPro" id="IPR002881">
    <property type="entry name" value="DUF58"/>
</dbReference>
<organism evidence="2">
    <name type="scientific">marine metagenome</name>
    <dbReference type="NCBI Taxonomy" id="408172"/>
    <lineage>
        <taxon>unclassified sequences</taxon>
        <taxon>metagenomes</taxon>
        <taxon>ecological metagenomes</taxon>
    </lineage>
</organism>
<dbReference type="AlphaFoldDB" id="A0A382F9Q3"/>
<protein>
    <recommendedName>
        <fullName evidence="1">DUF58 domain-containing protein</fullName>
    </recommendedName>
</protein>
<dbReference type="PANTHER" id="PTHR33608:SF7">
    <property type="entry name" value="DUF58 DOMAIN-CONTAINING PROTEIN"/>
    <property type="match status" value="1"/>
</dbReference>
<feature type="domain" description="DUF58" evidence="1">
    <location>
        <begin position="2"/>
        <end position="127"/>
    </location>
</feature>
<reference evidence="2" key="1">
    <citation type="submission" date="2018-05" db="EMBL/GenBank/DDBJ databases">
        <authorList>
            <person name="Lanie J.A."/>
            <person name="Ng W.-L."/>
            <person name="Kazmierczak K.M."/>
            <person name="Andrzejewski T.M."/>
            <person name="Davidsen T.M."/>
            <person name="Wayne K.J."/>
            <person name="Tettelin H."/>
            <person name="Glass J.I."/>
            <person name="Rusch D."/>
            <person name="Podicherti R."/>
            <person name="Tsui H.-C.T."/>
            <person name="Winkler M.E."/>
        </authorList>
    </citation>
    <scope>NUCLEOTIDE SEQUENCE</scope>
</reference>
<dbReference type="PANTHER" id="PTHR33608">
    <property type="entry name" value="BLL2464 PROTEIN"/>
    <property type="match status" value="1"/>
</dbReference>
<dbReference type="Gene3D" id="3.40.50.410">
    <property type="entry name" value="von Willebrand factor, type A domain"/>
    <property type="match status" value="1"/>
</dbReference>